<dbReference type="WBParaSite" id="MBELARI_LOCUS5389">
    <property type="protein sequence ID" value="MBELARI_LOCUS5389"/>
    <property type="gene ID" value="MBELARI_LOCUS5389"/>
</dbReference>
<reference evidence="3" key="1">
    <citation type="submission" date="2024-02" db="UniProtKB">
        <authorList>
            <consortium name="WormBaseParasite"/>
        </authorList>
    </citation>
    <scope>IDENTIFICATION</scope>
</reference>
<sequence length="540" mass="60136">MTDLHDRNTNAGEEAPKGSSPLKDSFDVSLSFVDGEEIVEDSYDSFDDSENKRNIESLASKNDEKVETEIHNEANDSFDSIPDSIPEQHGIDVLEASPPYGSAAGDSSKKLVISNVSANIKLNEPLSTDVDSFNDGQATPSLERPAEESTILEEPIAEEKGSRDRQASPPNKQPELIVKTLKKHEEYDSFDDSPLKEHPETSNNLAMTEKKISNDSTISKQATPSEQFQGFVCANGDKISINPKLLEESKRLLFTTLEGENCDPTAGDDNRFESPQHQVKSYASFSSTRSGFNSPVFRSFPSPNPLSAKRGRYSASTFRSPLVMKTDSSPAIKKSLSESNFVSSFEPSKLPGSTKINGNLTEPLSIDEALLSLTSENFFLIHELSKNNCARKAIVKIQIMKFLTEPFAMFCQVCESCECEMNVDNRCPRCKSEKGKYRYSFEVEINDSSMTILQCRFGDDAGRQLFDNDADVKHKLMMEDIDKWYADISSTRGKYFLLELNILRNPKRAIYIARGISHKMDHDGIAQIVKQKISAMLTAV</sequence>
<dbReference type="Proteomes" id="UP000887575">
    <property type="component" value="Unassembled WGS sequence"/>
</dbReference>
<dbReference type="AlphaFoldDB" id="A0AAF3FEZ5"/>
<evidence type="ECO:0000313" key="2">
    <source>
        <dbReference type="Proteomes" id="UP000887575"/>
    </source>
</evidence>
<keyword evidence="2" id="KW-1185">Reference proteome</keyword>
<feature type="compositionally biased region" description="Basic and acidic residues" evidence="1">
    <location>
        <begin position="49"/>
        <end position="74"/>
    </location>
</feature>
<feature type="region of interest" description="Disordered" evidence="1">
    <location>
        <begin position="1"/>
        <end position="26"/>
    </location>
</feature>
<protein>
    <submittedName>
        <fullName evidence="3">Uncharacterized protein</fullName>
    </submittedName>
</protein>
<feature type="region of interest" description="Disordered" evidence="1">
    <location>
        <begin position="40"/>
        <end position="86"/>
    </location>
</feature>
<dbReference type="InterPro" id="IPR012340">
    <property type="entry name" value="NA-bd_OB-fold"/>
</dbReference>
<evidence type="ECO:0000256" key="1">
    <source>
        <dbReference type="SAM" id="MobiDB-lite"/>
    </source>
</evidence>
<organism evidence="2 3">
    <name type="scientific">Mesorhabditis belari</name>
    <dbReference type="NCBI Taxonomy" id="2138241"/>
    <lineage>
        <taxon>Eukaryota</taxon>
        <taxon>Metazoa</taxon>
        <taxon>Ecdysozoa</taxon>
        <taxon>Nematoda</taxon>
        <taxon>Chromadorea</taxon>
        <taxon>Rhabditida</taxon>
        <taxon>Rhabditina</taxon>
        <taxon>Rhabditomorpha</taxon>
        <taxon>Rhabditoidea</taxon>
        <taxon>Rhabditidae</taxon>
        <taxon>Mesorhabditinae</taxon>
        <taxon>Mesorhabditis</taxon>
    </lineage>
</organism>
<accession>A0AAF3FEZ5</accession>
<proteinExistence type="predicted"/>
<name>A0AAF3FEZ5_9BILA</name>
<feature type="compositionally biased region" description="Basic and acidic residues" evidence="1">
    <location>
        <begin position="157"/>
        <end position="166"/>
    </location>
</feature>
<dbReference type="Gene3D" id="2.40.50.140">
    <property type="entry name" value="Nucleic acid-binding proteins"/>
    <property type="match status" value="1"/>
</dbReference>
<feature type="region of interest" description="Disordered" evidence="1">
    <location>
        <begin position="187"/>
        <end position="222"/>
    </location>
</feature>
<evidence type="ECO:0000313" key="3">
    <source>
        <dbReference type="WBParaSite" id="MBELARI_LOCUS5389"/>
    </source>
</evidence>
<dbReference type="SUPFAM" id="SSF50249">
    <property type="entry name" value="Nucleic acid-binding proteins"/>
    <property type="match status" value="1"/>
</dbReference>
<feature type="region of interest" description="Disordered" evidence="1">
    <location>
        <begin position="123"/>
        <end position="174"/>
    </location>
</feature>
<feature type="compositionally biased region" description="Basic and acidic residues" evidence="1">
    <location>
        <begin position="187"/>
        <end position="200"/>
    </location>
</feature>
<feature type="compositionally biased region" description="Polar residues" evidence="1">
    <location>
        <begin position="123"/>
        <end position="140"/>
    </location>
</feature>